<gene>
    <name evidence="1" type="ordered locus">SpiGrapes_2319</name>
</gene>
<protein>
    <submittedName>
        <fullName evidence="1">Collagenase-like protease</fullName>
    </submittedName>
</protein>
<dbReference type="AlphaFoldDB" id="G8QSG4"/>
<dbReference type="eggNOG" id="COG0826">
    <property type="taxonomic scope" value="Bacteria"/>
</dbReference>
<dbReference type="InterPro" id="IPR001539">
    <property type="entry name" value="Peptidase_U32"/>
</dbReference>
<dbReference type="PANTHER" id="PTHR30217">
    <property type="entry name" value="PEPTIDASE U32 FAMILY"/>
    <property type="match status" value="1"/>
</dbReference>
<name>G8QSG4_SPHPG</name>
<dbReference type="OrthoDB" id="9807498at2"/>
<evidence type="ECO:0000313" key="1">
    <source>
        <dbReference type="EMBL" id="AEV30094.1"/>
    </source>
</evidence>
<sequence>MTELALPAGSLQAALVAFKEGADAVYLGMHRFSARKEATNFNFEDLAKLKQVANEQQKKIYVTVNTIITDEQLSDAVKLLRQISFIGCDGVIVQDLGIAHLIKTQFPSLSLHGSTQLAVHTIEGVRQMQDMGFERVVLSRELTLEEIQVIREACPDIELKVFIHGALCYGFSGLCTASQQLCGRSANCGACAQICRSWFSLEGDKEVSEALSPVPEGKTTGWYFSMSDLKGGEAAKALDEMGIESLKVEGRMKGPAYSEAASKYYRSVLDGTATEEEKQALEESLSVVFARRQTGGWLTGYGRTSQSFVPRKKPTLGSTSYPGHRGIPAAQVLVVKGDYAVVTTKCNLAIRDGIMFFTKGINQPIDTVKFSLSGIYDNKGNSITYAYKGETVEIEIPRSGPIPHAGETLYLISAHDQNPALLNESVQTVKYPLDLEVRIGKEGISLQTSFMGEKINQNYPADISVAKKSQDLTHHLETIFSQSDTSYCTLGSLSYTNETGLKDEEVFLPLSVLKSIRRDWYGILDKKLANWLESEVVFPASERKADMVTLPSREKLCTKEGLPYLDIYQVASMLESGKKIEGLLFFENDLFYLPLSPVMFEEERYYKSLDTIVRMLKEGNYLERTLIGLNNIAQIRWAKRNPDVHCFFDTYLYLANSEAAKMALQIYPSLAGGYLWMENDSFASERWPFEPSRVGTLYAPPLFISRSCFRHDSLMLKCDQCPHKGSWYVKQQNHRYHVMVNDCITTVVKA</sequence>
<organism evidence="1 2">
    <name type="scientific">Sphaerochaeta pleomorpha (strain ATCC BAA-1885 / DSM 22778 / Grapes)</name>
    <dbReference type="NCBI Taxonomy" id="158190"/>
    <lineage>
        <taxon>Bacteria</taxon>
        <taxon>Pseudomonadati</taxon>
        <taxon>Spirochaetota</taxon>
        <taxon>Spirochaetia</taxon>
        <taxon>Spirochaetales</taxon>
        <taxon>Sphaerochaetaceae</taxon>
        <taxon>Sphaerochaeta</taxon>
    </lineage>
</organism>
<proteinExistence type="predicted"/>
<dbReference type="GO" id="GO:0008233">
    <property type="term" value="F:peptidase activity"/>
    <property type="evidence" value="ECO:0007669"/>
    <property type="project" value="UniProtKB-KW"/>
</dbReference>
<dbReference type="RefSeq" id="WP_014270935.1">
    <property type="nucleotide sequence ID" value="NC_016633.1"/>
</dbReference>
<accession>G8QSG4</accession>
<dbReference type="PANTHER" id="PTHR30217:SF10">
    <property type="entry name" value="23S RRNA 5-HYDROXYCYTIDINE C2501 SYNTHASE"/>
    <property type="match status" value="1"/>
</dbReference>
<keyword evidence="1" id="KW-0378">Hydrolase</keyword>
<dbReference type="HOGENOM" id="CLU_011540_4_1_12"/>
<dbReference type="InterPro" id="IPR051454">
    <property type="entry name" value="RNA/ubiquinone_mod_enzymes"/>
</dbReference>
<dbReference type="GO" id="GO:0006508">
    <property type="term" value="P:proteolysis"/>
    <property type="evidence" value="ECO:0007669"/>
    <property type="project" value="UniProtKB-KW"/>
</dbReference>
<dbReference type="Pfam" id="PF01136">
    <property type="entry name" value="Peptidase_U32"/>
    <property type="match status" value="1"/>
</dbReference>
<dbReference type="EMBL" id="CP003155">
    <property type="protein sequence ID" value="AEV30094.1"/>
    <property type="molecule type" value="Genomic_DNA"/>
</dbReference>
<dbReference type="KEGG" id="sgp:SpiGrapes_2319"/>
<dbReference type="Proteomes" id="UP000005632">
    <property type="component" value="Chromosome"/>
</dbReference>
<evidence type="ECO:0000313" key="2">
    <source>
        <dbReference type="Proteomes" id="UP000005632"/>
    </source>
</evidence>
<keyword evidence="1" id="KW-0645">Protease</keyword>
<keyword evidence="2" id="KW-1185">Reference proteome</keyword>
<reference evidence="1 2" key="1">
    <citation type="submission" date="2011-11" db="EMBL/GenBank/DDBJ databases">
        <title>Complete sequence of Spirochaeta sp. grapes.</title>
        <authorList>
            <consortium name="US DOE Joint Genome Institute"/>
            <person name="Lucas S."/>
            <person name="Han J."/>
            <person name="Lapidus A."/>
            <person name="Cheng J.-F."/>
            <person name="Goodwin L."/>
            <person name="Pitluck S."/>
            <person name="Peters L."/>
            <person name="Ovchinnikova G."/>
            <person name="Munk A.C."/>
            <person name="Detter J.C."/>
            <person name="Han C."/>
            <person name="Tapia R."/>
            <person name="Land M."/>
            <person name="Hauser L."/>
            <person name="Kyrpides N."/>
            <person name="Ivanova N."/>
            <person name="Pagani I."/>
            <person name="Ritalahtilisa K."/>
            <person name="Loeffler F."/>
            <person name="Woyke T."/>
        </authorList>
    </citation>
    <scope>NUCLEOTIDE SEQUENCE [LARGE SCALE GENOMIC DNA]</scope>
    <source>
        <strain evidence="2">ATCC BAA-1885 / DSM 22778 / Grapes</strain>
    </source>
</reference>
<dbReference type="STRING" id="158190.SpiGrapes_2319"/>
<dbReference type="MEROPS" id="U32.003"/>